<evidence type="ECO:0000313" key="9">
    <source>
        <dbReference type="EMBL" id="MVT00838.1"/>
    </source>
</evidence>
<evidence type="ECO:0000259" key="7">
    <source>
        <dbReference type="PROSITE" id="PS00623"/>
    </source>
</evidence>
<organism evidence="9 10">
    <name type="scientific">Devosia marina</name>
    <dbReference type="NCBI Taxonomy" id="2683198"/>
    <lineage>
        <taxon>Bacteria</taxon>
        <taxon>Pseudomonadati</taxon>
        <taxon>Pseudomonadota</taxon>
        <taxon>Alphaproteobacteria</taxon>
        <taxon>Hyphomicrobiales</taxon>
        <taxon>Devosiaceae</taxon>
        <taxon>Devosia</taxon>
    </lineage>
</organism>
<dbReference type="Proteomes" id="UP000438106">
    <property type="component" value="Unassembled WGS sequence"/>
</dbReference>
<feature type="domain" description="Glucose-methanol-choline oxidoreductase N-terminal" evidence="8">
    <location>
        <begin position="255"/>
        <end position="269"/>
    </location>
</feature>
<dbReference type="EMBL" id="WQRF01000010">
    <property type="protein sequence ID" value="MVT00838.1"/>
    <property type="molecule type" value="Genomic_DNA"/>
</dbReference>
<keyword evidence="3 6" id="KW-0285">Flavoprotein</keyword>
<feature type="binding site" evidence="5">
    <location>
        <begin position="92"/>
        <end position="95"/>
    </location>
    <ligand>
        <name>FAD</name>
        <dbReference type="ChEBI" id="CHEBI:57692"/>
    </ligand>
</feature>
<dbReference type="InterPro" id="IPR012132">
    <property type="entry name" value="GMC_OxRdtase"/>
</dbReference>
<keyword evidence="4 5" id="KW-0274">FAD</keyword>
<comment type="cofactor">
    <cofactor evidence="1 5">
        <name>FAD</name>
        <dbReference type="ChEBI" id="CHEBI:57692"/>
    </cofactor>
</comment>
<feature type="domain" description="Glucose-methanol-choline oxidoreductase N-terminal" evidence="7">
    <location>
        <begin position="82"/>
        <end position="105"/>
    </location>
</feature>
<comment type="similarity">
    <text evidence="2 6">Belongs to the GMC oxidoreductase family.</text>
</comment>
<evidence type="ECO:0000256" key="5">
    <source>
        <dbReference type="PIRSR" id="PIRSR000137-2"/>
    </source>
</evidence>
<proteinExistence type="inferred from homology"/>
<comment type="caution">
    <text evidence="9">The sequence shown here is derived from an EMBL/GenBank/DDBJ whole genome shotgun (WGS) entry which is preliminary data.</text>
</comment>
<protein>
    <submittedName>
        <fullName evidence="9">Alanine-phosphoribitol ligase</fullName>
    </submittedName>
</protein>
<dbReference type="PANTHER" id="PTHR11552:SF147">
    <property type="entry name" value="CHOLINE DEHYDROGENASE, MITOCHONDRIAL"/>
    <property type="match status" value="1"/>
</dbReference>
<evidence type="ECO:0000256" key="6">
    <source>
        <dbReference type="RuleBase" id="RU003968"/>
    </source>
</evidence>
<evidence type="ECO:0000259" key="8">
    <source>
        <dbReference type="PROSITE" id="PS00624"/>
    </source>
</evidence>
<dbReference type="Pfam" id="PF00732">
    <property type="entry name" value="GMC_oxred_N"/>
    <property type="match status" value="1"/>
</dbReference>
<dbReference type="PANTHER" id="PTHR11552">
    <property type="entry name" value="GLUCOSE-METHANOL-CHOLINE GMC OXIDOREDUCTASE"/>
    <property type="match status" value="1"/>
</dbReference>
<accession>A0A7X3K4Q9</accession>
<dbReference type="PROSITE" id="PS00624">
    <property type="entry name" value="GMC_OXRED_2"/>
    <property type="match status" value="1"/>
</dbReference>
<dbReference type="Pfam" id="PF05199">
    <property type="entry name" value="GMC_oxred_C"/>
    <property type="match status" value="1"/>
</dbReference>
<dbReference type="InterPro" id="IPR036188">
    <property type="entry name" value="FAD/NAD-bd_sf"/>
</dbReference>
<dbReference type="PROSITE" id="PS00623">
    <property type="entry name" value="GMC_OXRED_1"/>
    <property type="match status" value="1"/>
</dbReference>
<dbReference type="Gene3D" id="3.50.50.60">
    <property type="entry name" value="FAD/NAD(P)-binding domain"/>
    <property type="match status" value="1"/>
</dbReference>
<dbReference type="SUPFAM" id="SSF54373">
    <property type="entry name" value="FAD-linked reductases, C-terminal domain"/>
    <property type="match status" value="1"/>
</dbReference>
<evidence type="ECO:0000256" key="3">
    <source>
        <dbReference type="ARBA" id="ARBA00022630"/>
    </source>
</evidence>
<feature type="binding site" evidence="5">
    <location>
        <position position="84"/>
    </location>
    <ligand>
        <name>FAD</name>
        <dbReference type="ChEBI" id="CHEBI:57692"/>
    </ligand>
</feature>
<evidence type="ECO:0000256" key="4">
    <source>
        <dbReference type="ARBA" id="ARBA00022827"/>
    </source>
</evidence>
<name>A0A7X3K4Q9_9HYPH</name>
<dbReference type="RefSeq" id="WP_157291629.1">
    <property type="nucleotide sequence ID" value="NZ_WQRF01000010.1"/>
</dbReference>
<dbReference type="GO" id="GO:0016874">
    <property type="term" value="F:ligase activity"/>
    <property type="evidence" value="ECO:0007669"/>
    <property type="project" value="UniProtKB-KW"/>
</dbReference>
<dbReference type="SUPFAM" id="SSF51905">
    <property type="entry name" value="FAD/NAD(P)-binding domain"/>
    <property type="match status" value="1"/>
</dbReference>
<dbReference type="GO" id="GO:0050660">
    <property type="term" value="F:flavin adenine dinucleotide binding"/>
    <property type="evidence" value="ECO:0007669"/>
    <property type="project" value="InterPro"/>
</dbReference>
<gene>
    <name evidence="9" type="ORF">GO014_17610</name>
</gene>
<dbReference type="InterPro" id="IPR007867">
    <property type="entry name" value="GMC_OxRtase_C"/>
</dbReference>
<dbReference type="PIRSF" id="PIRSF000137">
    <property type="entry name" value="Alcohol_oxidase"/>
    <property type="match status" value="1"/>
</dbReference>
<evidence type="ECO:0000256" key="1">
    <source>
        <dbReference type="ARBA" id="ARBA00001974"/>
    </source>
</evidence>
<keyword evidence="9" id="KW-0436">Ligase</keyword>
<evidence type="ECO:0000256" key="2">
    <source>
        <dbReference type="ARBA" id="ARBA00010790"/>
    </source>
</evidence>
<dbReference type="InterPro" id="IPR000172">
    <property type="entry name" value="GMC_OxRdtase_N"/>
</dbReference>
<keyword evidence="10" id="KW-1185">Reference proteome</keyword>
<evidence type="ECO:0000313" key="10">
    <source>
        <dbReference type="Proteomes" id="UP000438106"/>
    </source>
</evidence>
<dbReference type="AlphaFoldDB" id="A0A7X3K4Q9"/>
<dbReference type="GO" id="GO:0016614">
    <property type="term" value="F:oxidoreductase activity, acting on CH-OH group of donors"/>
    <property type="evidence" value="ECO:0007669"/>
    <property type="project" value="InterPro"/>
</dbReference>
<dbReference type="Gene3D" id="3.30.560.10">
    <property type="entry name" value="Glucose Oxidase, domain 3"/>
    <property type="match status" value="1"/>
</dbReference>
<reference evidence="9 10" key="1">
    <citation type="submission" date="2019-12" db="EMBL/GenBank/DDBJ databases">
        <title>Devosia maris sp. nov., isolated from the deep seawater.</title>
        <authorList>
            <person name="Liu Y."/>
        </authorList>
    </citation>
    <scope>NUCLEOTIDE SEQUENCE [LARGE SCALE GENOMIC DNA]</scope>
    <source>
        <strain evidence="9 10">L53-10-65</strain>
    </source>
</reference>
<sequence>MPDPGYSHIIVGGGTAGCVLAARLSEGATNRVLLLEAGSSDWHPYIHMPVGFAKMTGSGMTWGYHTEPQKHAGDRRIPYAQGRVLGGGSSINAEVFTRGVPQDYDRWANEEGCTGWSFRDVQPYFLRSEGNTALADKWHGTDGPLGVSNIANPQPLTRAFVMACQQYGIPYNHDFNGAAQQGAGYYQLNVVDGRRCSAARGYLGPARHRPNLTVLTRAMSMRLIIDGYRAKGVEYLHKGRVHTAYADCELIVTAGAVGSPKLLMLSGIGPGDHLRSLGIDVRADIAGVGANLSDHVNIDLVAELHGHESLDRYNKPHWAAWAGLQYALFRTGPVASNVVEGGLFWYSGADRTTPDLQYHFLAGASAEEGVGGVARGRSGITLNCYGLRPKARGTVRLSSPDPHQPPLIDPNFMGHPDDLETTVRGLKMSLAIMAQPALAKYVRRVVLPDESLRSDAELRDFVTSHCRTSYHPVGTCRMGSDEMSVVDTDLKLRGFEGLRICDSSVFPSLVGSNTNAPTAMLAERASHLIIQGARAF</sequence>